<keyword evidence="10" id="KW-0496">Mitochondrion</keyword>
<proteinExistence type="inferred from homology"/>
<keyword evidence="10" id="KW-0999">Mitochondrion inner membrane</keyword>
<evidence type="ECO:0000256" key="1">
    <source>
        <dbReference type="ARBA" id="ARBA00004141"/>
    </source>
</evidence>
<evidence type="ECO:0000256" key="4">
    <source>
        <dbReference type="ARBA" id="ARBA00022692"/>
    </source>
</evidence>
<reference evidence="13" key="2">
    <citation type="submission" date="2021-02" db="EMBL/GenBank/DDBJ databases">
        <title>Aspergillus chevalieri M1 genome sequence.</title>
        <authorList>
            <person name="Kadooka C."/>
            <person name="Mori K."/>
            <person name="Futagami T."/>
        </authorList>
    </citation>
    <scope>NUCLEOTIDE SEQUENCE</scope>
    <source>
        <strain evidence="13">M1</strain>
    </source>
</reference>
<keyword evidence="11" id="KW-0175">Coiled coil</keyword>
<keyword evidence="5 10" id="KW-0460">Magnesium</keyword>
<dbReference type="Proteomes" id="UP000637239">
    <property type="component" value="Chromosome 6"/>
</dbReference>
<name>A0A7R7ZRE2_ASPCH</name>
<organism evidence="13 14">
    <name type="scientific">Aspergillus chevalieri</name>
    <name type="common">Eurotium chevalieri</name>
    <dbReference type="NCBI Taxonomy" id="182096"/>
    <lineage>
        <taxon>Eukaryota</taxon>
        <taxon>Fungi</taxon>
        <taxon>Dikarya</taxon>
        <taxon>Ascomycota</taxon>
        <taxon>Pezizomycotina</taxon>
        <taxon>Eurotiomycetes</taxon>
        <taxon>Eurotiomycetidae</taxon>
        <taxon>Eurotiales</taxon>
        <taxon>Aspergillaceae</taxon>
        <taxon>Aspergillus</taxon>
        <taxon>Aspergillus subgen. Aspergillus</taxon>
    </lineage>
</organism>
<feature type="transmembrane region" description="Helical" evidence="10">
    <location>
        <begin position="377"/>
        <end position="396"/>
    </location>
</feature>
<comment type="similarity">
    <text evidence="2 10">Belongs to the CorA metal ion transporter (MIT) (TC 1.A.35) family.</text>
</comment>
<evidence type="ECO:0000256" key="12">
    <source>
        <dbReference type="SAM" id="MobiDB-lite"/>
    </source>
</evidence>
<dbReference type="GeneID" id="66984962"/>
<dbReference type="Pfam" id="PF22099">
    <property type="entry name" value="MRS2-like"/>
    <property type="match status" value="1"/>
</dbReference>
<keyword evidence="4 10" id="KW-0812">Transmembrane</keyword>
<keyword evidence="3 10" id="KW-0813">Transport</keyword>
<evidence type="ECO:0000256" key="5">
    <source>
        <dbReference type="ARBA" id="ARBA00022842"/>
    </source>
</evidence>
<dbReference type="GO" id="GO:0045016">
    <property type="term" value="P:mitochondrial magnesium ion transmembrane transport"/>
    <property type="evidence" value="ECO:0007669"/>
    <property type="project" value="TreeGrafter"/>
</dbReference>
<evidence type="ECO:0000256" key="6">
    <source>
        <dbReference type="ARBA" id="ARBA00022946"/>
    </source>
</evidence>
<sequence length="439" mass="49367">MSFYPPCFIRPSRSKTWSKIIQRCNIQPPRPVMAGPSRLMGNTTAWRVLHNKRTGYLQPIHTAGRLEDKNPGSGRIYDLSLQLSQRPMNGNALMQYTLYNSNGAAALVSKLTKLGITDMYGVSTRDLRVFDLPSIGFPYILVRESTIVIHLFDLRLLVQHDQVLLFHIAESPNPGHDNGNSNGPRGITDGDDHSVSRVFSHNLEGKLRGGHGLGLALIQPYELRVVEAALASVTSVLEAEYMLIEQQLSNALKKSDLDTLDKEENVIHSKLRIILDLTRKLASIEKRARQVRDVVQEVLNEDEDMANMYLTDKKAGKPHALEDHQDVEYLFEAYFKASDAVVQEAASLMDNIHRTEETIQSTLSVRRNQIMVLEAKIEILMLALAWATLVAGWYGMNVINYSEETANAFSVIVSLSITGVLSASWYGMRKLRRINKLRL</sequence>
<comment type="subcellular location">
    <subcellularLocation>
        <location evidence="1">Membrane</location>
        <topology evidence="1">Multi-pass membrane protein</topology>
    </subcellularLocation>
    <subcellularLocation>
        <location evidence="10">Mitochondrion inner membrane</location>
        <topology evidence="10">Multi-pass membrane protein</topology>
    </subcellularLocation>
</comment>
<dbReference type="RefSeq" id="XP_043139126.1">
    <property type="nucleotide sequence ID" value="XM_043281670.1"/>
</dbReference>
<gene>
    <name evidence="13" type="ORF">ACHE_60490S</name>
</gene>
<keyword evidence="8 10" id="KW-0406">Ion transport</keyword>
<dbReference type="PANTHER" id="PTHR13890:SF0">
    <property type="entry name" value="MAGNESIUM TRANSPORTER MRS2 HOMOLOG, MITOCHONDRIAL"/>
    <property type="match status" value="1"/>
</dbReference>
<evidence type="ECO:0000256" key="9">
    <source>
        <dbReference type="ARBA" id="ARBA00023136"/>
    </source>
</evidence>
<keyword evidence="14" id="KW-1185">Reference proteome</keyword>
<dbReference type="AlphaFoldDB" id="A0A7R7ZRE2"/>
<dbReference type="InterPro" id="IPR039204">
    <property type="entry name" value="MRS2-like"/>
</dbReference>
<dbReference type="Gene3D" id="2.40.128.330">
    <property type="match status" value="1"/>
</dbReference>
<dbReference type="Gene3D" id="1.20.58.340">
    <property type="entry name" value="Magnesium transport protein CorA, transmembrane region"/>
    <property type="match status" value="1"/>
</dbReference>
<feature type="transmembrane region" description="Helical" evidence="10">
    <location>
        <begin position="408"/>
        <end position="428"/>
    </location>
</feature>
<keyword evidence="7 10" id="KW-1133">Transmembrane helix</keyword>
<dbReference type="GO" id="GO:0005743">
    <property type="term" value="C:mitochondrial inner membrane"/>
    <property type="evidence" value="ECO:0007669"/>
    <property type="project" value="UniProtKB-SubCell"/>
</dbReference>
<keyword evidence="6" id="KW-0809">Transit peptide</keyword>
<accession>A0A7R7ZRE2</accession>
<evidence type="ECO:0000256" key="8">
    <source>
        <dbReference type="ARBA" id="ARBA00023065"/>
    </source>
</evidence>
<evidence type="ECO:0000256" key="10">
    <source>
        <dbReference type="RuleBase" id="RU366042"/>
    </source>
</evidence>
<evidence type="ECO:0000256" key="2">
    <source>
        <dbReference type="ARBA" id="ARBA00009765"/>
    </source>
</evidence>
<reference evidence="13" key="1">
    <citation type="submission" date="2021-01" db="EMBL/GenBank/DDBJ databases">
        <authorList>
            <consortium name="Aspergillus chevalieri M1 genome sequencing consortium"/>
            <person name="Kazuki M."/>
            <person name="Futagami T."/>
        </authorList>
    </citation>
    <scope>NUCLEOTIDE SEQUENCE</scope>
    <source>
        <strain evidence="13">M1</strain>
    </source>
</reference>
<evidence type="ECO:0000256" key="3">
    <source>
        <dbReference type="ARBA" id="ARBA00022448"/>
    </source>
</evidence>
<keyword evidence="9 10" id="KW-0472">Membrane</keyword>
<evidence type="ECO:0000313" key="13">
    <source>
        <dbReference type="EMBL" id="BCR90604.1"/>
    </source>
</evidence>
<evidence type="ECO:0000256" key="7">
    <source>
        <dbReference type="ARBA" id="ARBA00022989"/>
    </source>
</evidence>
<dbReference type="KEGG" id="ache:ACHE_60490S"/>
<feature type="coiled-coil region" evidence="11">
    <location>
        <begin position="274"/>
        <end position="301"/>
    </location>
</feature>
<evidence type="ECO:0000313" key="14">
    <source>
        <dbReference type="Proteomes" id="UP000637239"/>
    </source>
</evidence>
<dbReference type="GO" id="GO:0015095">
    <property type="term" value="F:magnesium ion transmembrane transporter activity"/>
    <property type="evidence" value="ECO:0007669"/>
    <property type="project" value="TreeGrafter"/>
</dbReference>
<evidence type="ECO:0000256" key="11">
    <source>
        <dbReference type="SAM" id="Coils"/>
    </source>
</evidence>
<dbReference type="CDD" id="cd12823">
    <property type="entry name" value="Mrs2_Mfm1p-like"/>
    <property type="match status" value="1"/>
</dbReference>
<dbReference type="EMBL" id="AP024421">
    <property type="protein sequence ID" value="BCR90604.1"/>
    <property type="molecule type" value="Genomic_DNA"/>
</dbReference>
<protein>
    <recommendedName>
        <fullName evidence="10">Magnesium transporter</fullName>
    </recommendedName>
</protein>
<feature type="region of interest" description="Disordered" evidence="12">
    <location>
        <begin position="170"/>
        <end position="191"/>
    </location>
</feature>
<dbReference type="PANTHER" id="PTHR13890">
    <property type="entry name" value="RNA SPLICING PROTEIN MRS2, MITOCHONDRIAL"/>
    <property type="match status" value="1"/>
</dbReference>